<dbReference type="EMBL" id="BKCJ011838881">
    <property type="protein sequence ID" value="GFD57237.1"/>
    <property type="molecule type" value="Genomic_DNA"/>
</dbReference>
<sequence>MGVRIGLVGVLNLNVIEQAANLGQLVGRGFAVAQRLHHQLQGRAAEGGV</sequence>
<name>A0A699XC43_TANCI</name>
<reference evidence="1" key="1">
    <citation type="journal article" date="2019" name="Sci. Rep.">
        <title>Draft genome of Tanacetum cinerariifolium, the natural source of mosquito coil.</title>
        <authorList>
            <person name="Yamashiro T."/>
            <person name="Shiraishi A."/>
            <person name="Satake H."/>
            <person name="Nakayama K."/>
        </authorList>
    </citation>
    <scope>NUCLEOTIDE SEQUENCE</scope>
</reference>
<protein>
    <submittedName>
        <fullName evidence="1">Uncharacterized protein</fullName>
    </submittedName>
</protein>
<proteinExistence type="predicted"/>
<feature type="non-terminal residue" evidence="1">
    <location>
        <position position="49"/>
    </location>
</feature>
<dbReference type="AlphaFoldDB" id="A0A699XC43"/>
<accession>A0A699XC43</accession>
<comment type="caution">
    <text evidence="1">The sequence shown here is derived from an EMBL/GenBank/DDBJ whole genome shotgun (WGS) entry which is preliminary data.</text>
</comment>
<organism evidence="1">
    <name type="scientific">Tanacetum cinerariifolium</name>
    <name type="common">Dalmatian daisy</name>
    <name type="synonym">Chrysanthemum cinerariifolium</name>
    <dbReference type="NCBI Taxonomy" id="118510"/>
    <lineage>
        <taxon>Eukaryota</taxon>
        <taxon>Viridiplantae</taxon>
        <taxon>Streptophyta</taxon>
        <taxon>Embryophyta</taxon>
        <taxon>Tracheophyta</taxon>
        <taxon>Spermatophyta</taxon>
        <taxon>Magnoliopsida</taxon>
        <taxon>eudicotyledons</taxon>
        <taxon>Gunneridae</taxon>
        <taxon>Pentapetalae</taxon>
        <taxon>asterids</taxon>
        <taxon>campanulids</taxon>
        <taxon>Asterales</taxon>
        <taxon>Asteraceae</taxon>
        <taxon>Asteroideae</taxon>
        <taxon>Anthemideae</taxon>
        <taxon>Anthemidinae</taxon>
        <taxon>Tanacetum</taxon>
    </lineage>
</organism>
<evidence type="ECO:0000313" key="1">
    <source>
        <dbReference type="EMBL" id="GFD57237.1"/>
    </source>
</evidence>
<gene>
    <name evidence="1" type="ORF">Tci_929206</name>
</gene>